<protein>
    <recommendedName>
        <fullName evidence="4">DUF4845 domain-containing protein</fullName>
    </recommendedName>
</protein>
<dbReference type="AlphaFoldDB" id="A0A916V0C8"/>
<organism evidence="2 3">
    <name type="scientific">Undibacterium terreum</name>
    <dbReference type="NCBI Taxonomy" id="1224302"/>
    <lineage>
        <taxon>Bacteria</taxon>
        <taxon>Pseudomonadati</taxon>
        <taxon>Pseudomonadota</taxon>
        <taxon>Betaproteobacteria</taxon>
        <taxon>Burkholderiales</taxon>
        <taxon>Oxalobacteraceae</taxon>
        <taxon>Undibacterium</taxon>
    </lineage>
</organism>
<sequence>MLKNKLINKEQHLNRQRGMSLIGLILTLGILGVCVMIGAKVVPTVIEFMGIKKAIVVAKAAGTTPREIMESFDKQADVGYLEAIKGKDLVITKSDDGFDVSFSYQKKIPLTGPASLVMDYEGTTAKSGVAAKMKEQ</sequence>
<dbReference type="Proteomes" id="UP000637423">
    <property type="component" value="Unassembled WGS sequence"/>
</dbReference>
<proteinExistence type="predicted"/>
<keyword evidence="1" id="KW-1133">Transmembrane helix</keyword>
<gene>
    <name evidence="2" type="ORF">GCM10011396_52670</name>
</gene>
<dbReference type="Pfam" id="PF16137">
    <property type="entry name" value="DUF4845"/>
    <property type="match status" value="1"/>
</dbReference>
<accession>A0A916V0C8</accession>
<dbReference type="RefSeq" id="WP_188569151.1">
    <property type="nucleotide sequence ID" value="NZ_BMED01000008.1"/>
</dbReference>
<comment type="caution">
    <text evidence="2">The sequence shown here is derived from an EMBL/GenBank/DDBJ whole genome shotgun (WGS) entry which is preliminary data.</text>
</comment>
<feature type="transmembrane region" description="Helical" evidence="1">
    <location>
        <begin position="21"/>
        <end position="39"/>
    </location>
</feature>
<dbReference type="InterPro" id="IPR032314">
    <property type="entry name" value="DUF4845"/>
</dbReference>
<evidence type="ECO:0000313" key="2">
    <source>
        <dbReference type="EMBL" id="GGC98600.1"/>
    </source>
</evidence>
<dbReference type="EMBL" id="BMED01000008">
    <property type="protein sequence ID" value="GGC98600.1"/>
    <property type="molecule type" value="Genomic_DNA"/>
</dbReference>
<name>A0A916V0C8_9BURK</name>
<keyword evidence="3" id="KW-1185">Reference proteome</keyword>
<evidence type="ECO:0000256" key="1">
    <source>
        <dbReference type="SAM" id="Phobius"/>
    </source>
</evidence>
<evidence type="ECO:0000313" key="3">
    <source>
        <dbReference type="Proteomes" id="UP000637423"/>
    </source>
</evidence>
<evidence type="ECO:0008006" key="4">
    <source>
        <dbReference type="Google" id="ProtNLM"/>
    </source>
</evidence>
<keyword evidence="1" id="KW-0472">Membrane</keyword>
<reference evidence="2" key="2">
    <citation type="submission" date="2020-09" db="EMBL/GenBank/DDBJ databases">
        <authorList>
            <person name="Sun Q."/>
            <person name="Zhou Y."/>
        </authorList>
    </citation>
    <scope>NUCLEOTIDE SEQUENCE</scope>
    <source>
        <strain evidence="2">CGMCC 1.10998</strain>
    </source>
</reference>
<keyword evidence="1" id="KW-0812">Transmembrane</keyword>
<reference evidence="2" key="1">
    <citation type="journal article" date="2014" name="Int. J. Syst. Evol. Microbiol.">
        <title>Complete genome sequence of Corynebacterium casei LMG S-19264T (=DSM 44701T), isolated from a smear-ripened cheese.</title>
        <authorList>
            <consortium name="US DOE Joint Genome Institute (JGI-PGF)"/>
            <person name="Walter F."/>
            <person name="Albersmeier A."/>
            <person name="Kalinowski J."/>
            <person name="Ruckert C."/>
        </authorList>
    </citation>
    <scope>NUCLEOTIDE SEQUENCE</scope>
    <source>
        <strain evidence="2">CGMCC 1.10998</strain>
    </source>
</reference>